<dbReference type="EMBL" id="JAANYN010000015">
    <property type="protein sequence ID" value="NHE59586.1"/>
    <property type="molecule type" value="Genomic_DNA"/>
</dbReference>
<dbReference type="InterPro" id="IPR013324">
    <property type="entry name" value="RNA_pol_sigma_r3/r4-like"/>
</dbReference>
<dbReference type="Proteomes" id="UP000649799">
    <property type="component" value="Unassembled WGS sequence"/>
</dbReference>
<dbReference type="Gene3D" id="1.10.1740.10">
    <property type="match status" value="1"/>
</dbReference>
<sequence length="224" mass="26637">MTFQKIRTSPYHAKGSEKNDPFRKAAYKKEDQALWNSFKAGEEAAFIHIYSAYANILYNYGCQFTSDHEIVKDCLQDFFVYLREKRSGLGNTSSIKFYLMKSFKRRVIHDLEKIKQENRNNENFNYFQFPVELSHEAIYIQNQMEEDQLLNLEQALKSLESKEREAIYYFYYEGFSYEQIADIFDFSHTSSARRLIYKGLANIRKIMMSFIVGQMIILYFNSSN</sequence>
<evidence type="ECO:0000256" key="3">
    <source>
        <dbReference type="ARBA" id="ARBA00023082"/>
    </source>
</evidence>
<evidence type="ECO:0000259" key="5">
    <source>
        <dbReference type="Pfam" id="PF08281"/>
    </source>
</evidence>
<protein>
    <submittedName>
        <fullName evidence="6">Sigma-70 family RNA polymerase sigma factor</fullName>
    </submittedName>
</protein>
<dbReference type="PANTHER" id="PTHR43133:SF46">
    <property type="entry name" value="RNA POLYMERASE SIGMA-70 FACTOR ECF SUBFAMILY"/>
    <property type="match status" value="1"/>
</dbReference>
<proteinExistence type="inferred from homology"/>
<evidence type="ECO:0000256" key="2">
    <source>
        <dbReference type="ARBA" id="ARBA00023015"/>
    </source>
</evidence>
<dbReference type="InterPro" id="IPR013249">
    <property type="entry name" value="RNA_pol_sigma70_r4_t2"/>
</dbReference>
<keyword evidence="3" id="KW-0731">Sigma factor</keyword>
<evidence type="ECO:0000256" key="1">
    <source>
        <dbReference type="ARBA" id="ARBA00010641"/>
    </source>
</evidence>
<comment type="similarity">
    <text evidence="1">Belongs to the sigma-70 factor family. ECF subfamily.</text>
</comment>
<dbReference type="PANTHER" id="PTHR43133">
    <property type="entry name" value="RNA POLYMERASE ECF-TYPE SIGMA FACTO"/>
    <property type="match status" value="1"/>
</dbReference>
<dbReference type="InterPro" id="IPR013325">
    <property type="entry name" value="RNA_pol_sigma_r2"/>
</dbReference>
<accession>A0ABX0HCG8</accession>
<keyword evidence="4" id="KW-0804">Transcription</keyword>
<dbReference type="InterPro" id="IPR039425">
    <property type="entry name" value="RNA_pol_sigma-70-like"/>
</dbReference>
<comment type="caution">
    <text evidence="6">The sequence shown here is derived from an EMBL/GenBank/DDBJ whole genome shotgun (WGS) entry which is preliminary data.</text>
</comment>
<dbReference type="CDD" id="cd06171">
    <property type="entry name" value="Sigma70_r4"/>
    <property type="match status" value="1"/>
</dbReference>
<dbReference type="InterPro" id="IPR036388">
    <property type="entry name" value="WH-like_DNA-bd_sf"/>
</dbReference>
<feature type="domain" description="RNA polymerase sigma factor 70 region 4 type 2" evidence="5">
    <location>
        <begin position="150"/>
        <end position="194"/>
    </location>
</feature>
<evidence type="ECO:0000313" key="7">
    <source>
        <dbReference type="Proteomes" id="UP000649799"/>
    </source>
</evidence>
<organism evidence="6 7">
    <name type="scientific">Cyclobacterium plantarum</name>
    <dbReference type="NCBI Taxonomy" id="2716263"/>
    <lineage>
        <taxon>Bacteria</taxon>
        <taxon>Pseudomonadati</taxon>
        <taxon>Bacteroidota</taxon>
        <taxon>Cytophagia</taxon>
        <taxon>Cytophagales</taxon>
        <taxon>Cyclobacteriaceae</taxon>
        <taxon>Cyclobacterium</taxon>
    </lineage>
</organism>
<dbReference type="RefSeq" id="WP_166151149.1">
    <property type="nucleotide sequence ID" value="NZ_JAANYN010000015.1"/>
</dbReference>
<gene>
    <name evidence="6" type="ORF">G9Q97_22480</name>
</gene>
<dbReference type="Pfam" id="PF08281">
    <property type="entry name" value="Sigma70_r4_2"/>
    <property type="match status" value="1"/>
</dbReference>
<keyword evidence="2" id="KW-0805">Transcription regulation</keyword>
<dbReference type="NCBIfam" id="TIGR02937">
    <property type="entry name" value="sigma70-ECF"/>
    <property type="match status" value="1"/>
</dbReference>
<dbReference type="Gene3D" id="1.10.10.10">
    <property type="entry name" value="Winged helix-like DNA-binding domain superfamily/Winged helix DNA-binding domain"/>
    <property type="match status" value="1"/>
</dbReference>
<dbReference type="SUPFAM" id="SSF88659">
    <property type="entry name" value="Sigma3 and sigma4 domains of RNA polymerase sigma factors"/>
    <property type="match status" value="1"/>
</dbReference>
<dbReference type="SUPFAM" id="SSF88946">
    <property type="entry name" value="Sigma2 domain of RNA polymerase sigma factors"/>
    <property type="match status" value="1"/>
</dbReference>
<dbReference type="InterPro" id="IPR014284">
    <property type="entry name" value="RNA_pol_sigma-70_dom"/>
</dbReference>
<name>A0ABX0HCG8_9BACT</name>
<keyword evidence="7" id="KW-1185">Reference proteome</keyword>
<reference evidence="6 7" key="1">
    <citation type="submission" date="2020-03" db="EMBL/GenBank/DDBJ databases">
        <title>Cyclobacterium plantarum sp. nov., a marine bacterium isolated from a coastal-marine wetland.</title>
        <authorList>
            <person name="Sanchez-Porro C."/>
            <person name="Ventosa A."/>
            <person name="Amoozegar M."/>
        </authorList>
    </citation>
    <scope>NUCLEOTIDE SEQUENCE [LARGE SCALE GENOMIC DNA]</scope>
    <source>
        <strain evidence="6 7">GBPx2</strain>
    </source>
</reference>
<evidence type="ECO:0000256" key="4">
    <source>
        <dbReference type="ARBA" id="ARBA00023163"/>
    </source>
</evidence>
<evidence type="ECO:0000313" key="6">
    <source>
        <dbReference type="EMBL" id="NHE59586.1"/>
    </source>
</evidence>